<dbReference type="KEGG" id="sind:105162639"/>
<evidence type="ECO:0000313" key="6">
    <source>
        <dbReference type="RefSeq" id="XP_011079023.1"/>
    </source>
</evidence>
<dbReference type="InterPro" id="IPR017853">
    <property type="entry name" value="GH"/>
</dbReference>
<dbReference type="Gene3D" id="3.20.20.80">
    <property type="entry name" value="Glycosidases"/>
    <property type="match status" value="2"/>
</dbReference>
<dbReference type="PROSITE" id="PS00653">
    <property type="entry name" value="GLYCOSYL_HYDROL_F1_2"/>
    <property type="match status" value="1"/>
</dbReference>
<accession>A0A6I9T764</accession>
<dbReference type="Proteomes" id="UP000504604">
    <property type="component" value="Linkage group LG5"/>
</dbReference>
<dbReference type="GeneID" id="105162639"/>
<dbReference type="Pfam" id="PF00232">
    <property type="entry name" value="Glyco_hydro_1"/>
    <property type="match status" value="2"/>
</dbReference>
<dbReference type="GO" id="GO:0008422">
    <property type="term" value="F:beta-glucosidase activity"/>
    <property type="evidence" value="ECO:0007669"/>
    <property type="project" value="UniProtKB-ARBA"/>
</dbReference>
<dbReference type="Gramene" id="SIN_1019963.t">
    <property type="protein sequence ID" value="SIN_1019963.t"/>
    <property type="gene ID" value="SIN_1019963"/>
</dbReference>
<dbReference type="PANTHER" id="PTHR10353:SF137">
    <property type="entry name" value="MYROSINASE 3-RELATED"/>
    <property type="match status" value="1"/>
</dbReference>
<feature type="region of interest" description="Disordered" evidence="4">
    <location>
        <begin position="207"/>
        <end position="229"/>
    </location>
</feature>
<dbReference type="GO" id="GO:0005975">
    <property type="term" value="P:carbohydrate metabolic process"/>
    <property type="evidence" value="ECO:0007669"/>
    <property type="project" value="InterPro"/>
</dbReference>
<dbReference type="OrthoDB" id="921440at2759"/>
<dbReference type="PRINTS" id="PR00131">
    <property type="entry name" value="GLHYDRLASE1"/>
</dbReference>
<dbReference type="InterPro" id="IPR001360">
    <property type="entry name" value="Glyco_hydro_1"/>
</dbReference>
<evidence type="ECO:0000313" key="5">
    <source>
        <dbReference type="Proteomes" id="UP000504604"/>
    </source>
</evidence>
<dbReference type="InParanoid" id="A0A6I9T764"/>
<keyword evidence="2" id="KW-0378">Hydrolase</keyword>
<organism evidence="5 6">
    <name type="scientific">Sesamum indicum</name>
    <name type="common">Oriental sesame</name>
    <name type="synonym">Sesamum orientale</name>
    <dbReference type="NCBI Taxonomy" id="4182"/>
    <lineage>
        <taxon>Eukaryota</taxon>
        <taxon>Viridiplantae</taxon>
        <taxon>Streptophyta</taxon>
        <taxon>Embryophyta</taxon>
        <taxon>Tracheophyta</taxon>
        <taxon>Spermatophyta</taxon>
        <taxon>Magnoliopsida</taxon>
        <taxon>eudicotyledons</taxon>
        <taxon>Gunneridae</taxon>
        <taxon>Pentapetalae</taxon>
        <taxon>asterids</taxon>
        <taxon>lamiids</taxon>
        <taxon>Lamiales</taxon>
        <taxon>Pedaliaceae</taxon>
        <taxon>Sesamum</taxon>
    </lineage>
</organism>
<comment type="similarity">
    <text evidence="1">Belongs to the glycosyl hydrolase 1 family.</text>
</comment>
<dbReference type="InterPro" id="IPR033132">
    <property type="entry name" value="GH_1_N_CS"/>
</dbReference>
<feature type="compositionally biased region" description="Polar residues" evidence="4">
    <location>
        <begin position="619"/>
        <end position="629"/>
    </location>
</feature>
<name>A0A6I9T764_SESIN</name>
<protein>
    <submittedName>
        <fullName evidence="6">Beta-glucosidase 12-like</fullName>
    </submittedName>
</protein>
<feature type="region of interest" description="Disordered" evidence="4">
    <location>
        <begin position="616"/>
        <end position="758"/>
    </location>
</feature>
<keyword evidence="5" id="KW-1185">Reference proteome</keyword>
<reference evidence="6" key="1">
    <citation type="submission" date="2025-08" db="UniProtKB">
        <authorList>
            <consortium name="RefSeq"/>
        </authorList>
    </citation>
    <scope>IDENTIFICATION</scope>
</reference>
<feature type="compositionally biased region" description="Polar residues" evidence="4">
    <location>
        <begin position="701"/>
        <end position="718"/>
    </location>
</feature>
<dbReference type="SUPFAM" id="SSF51445">
    <property type="entry name" value="(Trans)glycosidases"/>
    <property type="match status" value="1"/>
</dbReference>
<evidence type="ECO:0000256" key="4">
    <source>
        <dbReference type="SAM" id="MobiDB-lite"/>
    </source>
</evidence>
<dbReference type="AlphaFoldDB" id="A0A6I9T764"/>
<feature type="compositionally biased region" description="Pro residues" evidence="4">
    <location>
        <begin position="210"/>
        <end position="222"/>
    </location>
</feature>
<feature type="compositionally biased region" description="Low complexity" evidence="4">
    <location>
        <begin position="630"/>
        <end position="641"/>
    </location>
</feature>
<evidence type="ECO:0000256" key="2">
    <source>
        <dbReference type="ARBA" id="ARBA00022801"/>
    </source>
</evidence>
<dbReference type="PANTHER" id="PTHR10353">
    <property type="entry name" value="GLYCOSYL HYDROLASE"/>
    <property type="match status" value="1"/>
</dbReference>
<proteinExistence type="inferred from homology"/>
<keyword evidence="3" id="KW-0326">Glycosidase</keyword>
<sequence length="773" mass="85815">MSDCSTQVPPQTVHTDFSNLTRNDFPSDFVFGTGTSAYQVEGGAAEGGRGLSVWDVFTLRTPGKIFDGSNGNVAVDMYTKYKEDIKMMKRMGFDSYRFSISWPRILPGGKLCLGVNREGIDFYNDFINTLKDYKIEPYVTLFHWDTPYALEQEYGGFLSQDIVNDFRDFAELCFWEFGDRVKYWTTLNEPWTYCVNGYVSCKFPPGAVSSPPPPRPPPPPPNSGSDMNTTYTEPILTSILSDNRIASYITVDDQPIKYNFIPYRGSETMQQSNLNLVPRRDAFHHDYIETVYEPSSILESLVLKNTLNEESGRSNINGFPTLSTPTKDVYTVGKNLLLAHAAAVQSYRTKFKAHQKGQIGITLVASWFEPLNKDNEDDKKAAVRARDFMLGWFLEPVLCGRYPQNMIDNVSADNLRQFEPEEVDLLKGSIDFLGLNYYTSFYASNDPDPNIANGYNRDQKLAIYQEKMVGKKKVKIGEVAGSDWLCIVPHGIYELLKEINQTYNNSTYNLPPIYITENGVDEKQDHGLTAYQACKDHQRIKYYQDHLGNILKAMNDKAGKVNVKGYFAWSFCDNFEWHEGYTSRFGIIYIDYMNHLRRHPKESATWFSKFLVKNESGDNKGSGNNEPSANKSGDNKGSGNNVPGANESGDNKSSGNNVPGANEVGDNKGSGNNVPGANELGDNKGSGNDVPGANEVGDNKGSGNNVPGANESGNNKGSGNDVPGANEVGDNKGSGNNVPGANEPGKNKCERSTHGTAPYYLGRYHRIVYGDSG</sequence>
<dbReference type="RefSeq" id="XP_011079023.1">
    <property type="nucleotide sequence ID" value="XM_011080721.2"/>
</dbReference>
<gene>
    <name evidence="6" type="primary">LOC105162639</name>
</gene>
<evidence type="ECO:0000256" key="1">
    <source>
        <dbReference type="ARBA" id="ARBA00010838"/>
    </source>
</evidence>
<evidence type="ECO:0000256" key="3">
    <source>
        <dbReference type="ARBA" id="ARBA00023295"/>
    </source>
</evidence>